<comment type="caution">
    <text evidence="1">The sequence shown here is derived from an EMBL/GenBank/DDBJ whole genome shotgun (WGS) entry which is preliminary data.</text>
</comment>
<accession>A0ACB7TCP9</accession>
<reference evidence="1" key="1">
    <citation type="submission" date="2020-05" db="EMBL/GenBank/DDBJ databases">
        <title>Large-scale comparative analyses of tick genomes elucidate their genetic diversity and vector capacities.</title>
        <authorList>
            <person name="Jia N."/>
            <person name="Wang J."/>
            <person name="Shi W."/>
            <person name="Du L."/>
            <person name="Sun Y."/>
            <person name="Zhan W."/>
            <person name="Jiang J."/>
            <person name="Wang Q."/>
            <person name="Zhang B."/>
            <person name="Ji P."/>
            <person name="Sakyi L.B."/>
            <person name="Cui X."/>
            <person name="Yuan T."/>
            <person name="Jiang B."/>
            <person name="Yang W."/>
            <person name="Lam T.T.-Y."/>
            <person name="Chang Q."/>
            <person name="Ding S."/>
            <person name="Wang X."/>
            <person name="Zhu J."/>
            <person name="Ruan X."/>
            <person name="Zhao L."/>
            <person name="Wei J."/>
            <person name="Que T."/>
            <person name="Du C."/>
            <person name="Cheng J."/>
            <person name="Dai P."/>
            <person name="Han X."/>
            <person name="Huang E."/>
            <person name="Gao Y."/>
            <person name="Liu J."/>
            <person name="Shao H."/>
            <person name="Ye R."/>
            <person name="Li L."/>
            <person name="Wei W."/>
            <person name="Wang X."/>
            <person name="Wang C."/>
            <person name="Yang T."/>
            <person name="Huo Q."/>
            <person name="Li W."/>
            <person name="Guo W."/>
            <person name="Chen H."/>
            <person name="Zhou L."/>
            <person name="Ni X."/>
            <person name="Tian J."/>
            <person name="Zhou Y."/>
            <person name="Sheng Y."/>
            <person name="Liu T."/>
            <person name="Pan Y."/>
            <person name="Xia L."/>
            <person name="Li J."/>
            <person name="Zhao F."/>
            <person name="Cao W."/>
        </authorList>
    </citation>
    <scope>NUCLEOTIDE SEQUENCE</scope>
    <source>
        <strain evidence="1">Hyas-2018</strain>
    </source>
</reference>
<evidence type="ECO:0000313" key="1">
    <source>
        <dbReference type="EMBL" id="KAH6943896.1"/>
    </source>
</evidence>
<name>A0ACB7TCP9_HYAAI</name>
<keyword evidence="2" id="KW-1185">Reference proteome</keyword>
<gene>
    <name evidence="1" type="ORF">HPB50_000450</name>
</gene>
<proteinExistence type="predicted"/>
<organism evidence="1 2">
    <name type="scientific">Hyalomma asiaticum</name>
    <name type="common">Tick</name>
    <dbReference type="NCBI Taxonomy" id="266040"/>
    <lineage>
        <taxon>Eukaryota</taxon>
        <taxon>Metazoa</taxon>
        <taxon>Ecdysozoa</taxon>
        <taxon>Arthropoda</taxon>
        <taxon>Chelicerata</taxon>
        <taxon>Arachnida</taxon>
        <taxon>Acari</taxon>
        <taxon>Parasitiformes</taxon>
        <taxon>Ixodida</taxon>
        <taxon>Ixodoidea</taxon>
        <taxon>Ixodidae</taxon>
        <taxon>Hyalomminae</taxon>
        <taxon>Hyalomma</taxon>
    </lineage>
</organism>
<evidence type="ECO:0000313" key="2">
    <source>
        <dbReference type="Proteomes" id="UP000821845"/>
    </source>
</evidence>
<dbReference type="EMBL" id="CM023481">
    <property type="protein sequence ID" value="KAH6943896.1"/>
    <property type="molecule type" value="Genomic_DNA"/>
</dbReference>
<dbReference type="Proteomes" id="UP000821845">
    <property type="component" value="Chromosome 1"/>
</dbReference>
<protein>
    <submittedName>
        <fullName evidence="1">Uncharacterized protein</fullName>
    </submittedName>
</protein>
<sequence length="147" mass="16009">MEGDKKKEGRRTHFGASSEKCPAAWSSPLRASIVGTPPTYGTTVMEPADLLLPKEHMLPFDDGVQAFLIAHGRLLLRNIFHVSQSDNIPFRAQSAPEPRRDAVRIPSDKEPAAGRTVTMPYFSDCNVGSVCGSPDSDAELLHTIGQH</sequence>